<dbReference type="NCBIfam" id="TIGR04272">
    <property type="entry name" value="cxxc_cxxc_Mbark"/>
    <property type="match status" value="1"/>
</dbReference>
<evidence type="ECO:0000259" key="2">
    <source>
        <dbReference type="Pfam" id="PF23477"/>
    </source>
</evidence>
<feature type="domain" description="Probable zinc-binding" evidence="1">
    <location>
        <begin position="4"/>
        <end position="49"/>
    </location>
</feature>
<name>A0A644TFE0_9ZZZZ</name>
<proteinExistence type="predicted"/>
<dbReference type="InterPro" id="IPR025306">
    <property type="entry name" value="Zn-bnd_dom_prob"/>
</dbReference>
<reference evidence="3" key="1">
    <citation type="submission" date="2019-08" db="EMBL/GenBank/DDBJ databases">
        <authorList>
            <person name="Kucharzyk K."/>
            <person name="Murdoch R.W."/>
            <person name="Higgins S."/>
            <person name="Loffler F."/>
        </authorList>
    </citation>
    <scope>NUCLEOTIDE SEQUENCE</scope>
</reference>
<dbReference type="AlphaFoldDB" id="A0A644TFE0"/>
<accession>A0A644TFE0</accession>
<organism evidence="3">
    <name type="scientific">bioreactor metagenome</name>
    <dbReference type="NCBI Taxonomy" id="1076179"/>
    <lineage>
        <taxon>unclassified sequences</taxon>
        <taxon>metagenomes</taxon>
        <taxon>ecological metagenomes</taxon>
    </lineage>
</organism>
<evidence type="ECO:0000259" key="1">
    <source>
        <dbReference type="Pfam" id="PF13451"/>
    </source>
</evidence>
<evidence type="ECO:0000313" key="3">
    <source>
        <dbReference type="EMBL" id="MPL65580.1"/>
    </source>
</evidence>
<sequence length="103" mass="11842">MTYQDKDLSCKECGANFVFTVAEQEFFAEKGFQNEPSRCTDCRAARKARIGGNNNRQNSGFRQQREMFEAVCSACGVQTQVPFRPVESKPVYCRDCYQANKRY</sequence>
<dbReference type="Gene3D" id="3.90.10.10">
    <property type="entry name" value="Cytochrome C3"/>
    <property type="match status" value="1"/>
</dbReference>
<dbReference type="InterPro" id="IPR026363">
    <property type="entry name" value="CxxC-x17-CxxC_dom"/>
</dbReference>
<dbReference type="Pfam" id="PF23477">
    <property type="entry name" value="zf_Tbcl_2"/>
    <property type="match status" value="1"/>
</dbReference>
<dbReference type="Pfam" id="PF13451">
    <property type="entry name" value="zf_Tbcl"/>
    <property type="match status" value="1"/>
</dbReference>
<gene>
    <name evidence="3" type="ORF">SDC9_11244</name>
</gene>
<feature type="domain" description="CxxC-x17-CxxC" evidence="2">
    <location>
        <begin position="65"/>
        <end position="101"/>
    </location>
</feature>
<dbReference type="EMBL" id="VSSQ01000029">
    <property type="protein sequence ID" value="MPL65580.1"/>
    <property type="molecule type" value="Genomic_DNA"/>
</dbReference>
<comment type="caution">
    <text evidence="3">The sequence shown here is derived from an EMBL/GenBank/DDBJ whole genome shotgun (WGS) entry which is preliminary data.</text>
</comment>
<protein>
    <submittedName>
        <fullName evidence="3">Uncharacterized protein</fullName>
    </submittedName>
</protein>